<feature type="signal peptide" evidence="8">
    <location>
        <begin position="1"/>
        <end position="25"/>
    </location>
</feature>
<dbReference type="Pfam" id="PF08439">
    <property type="entry name" value="Peptidase_M3_N"/>
    <property type="match status" value="1"/>
</dbReference>
<dbReference type="EMBL" id="MIGC01002666">
    <property type="protein sequence ID" value="PHJ20657.1"/>
    <property type="molecule type" value="Genomic_DNA"/>
</dbReference>
<dbReference type="GeneID" id="94428892"/>
<keyword evidence="12" id="KW-1185">Reference proteome</keyword>
<reference evidence="11 12" key="1">
    <citation type="journal article" date="2017" name="Int. J. Parasitol.">
        <title>The genome of the protozoan parasite Cystoisospora suis and a reverse vaccinology approach to identify vaccine candidates.</title>
        <authorList>
            <person name="Palmieri N."/>
            <person name="Shrestha A."/>
            <person name="Ruttkowski B."/>
            <person name="Beck T."/>
            <person name="Vogl C."/>
            <person name="Tomley F."/>
            <person name="Blake D.P."/>
            <person name="Joachim A."/>
        </authorList>
    </citation>
    <scope>NUCLEOTIDE SEQUENCE [LARGE SCALE GENOMIC DNA]</scope>
    <source>
        <strain evidence="11 12">Wien I</strain>
    </source>
</reference>
<evidence type="ECO:0000256" key="1">
    <source>
        <dbReference type="ARBA" id="ARBA00022670"/>
    </source>
</evidence>
<comment type="cofactor">
    <cofactor evidence="6">
        <name>Zn(2+)</name>
        <dbReference type="ChEBI" id="CHEBI:29105"/>
    </cofactor>
    <text evidence="6">Binds 1 zinc ion.</text>
</comment>
<gene>
    <name evidence="11" type="ORF">CSUI_005505</name>
</gene>
<evidence type="ECO:0000256" key="6">
    <source>
        <dbReference type="RuleBase" id="RU003435"/>
    </source>
</evidence>
<dbReference type="GO" id="GO:0006508">
    <property type="term" value="P:proteolysis"/>
    <property type="evidence" value="ECO:0007669"/>
    <property type="project" value="UniProtKB-KW"/>
</dbReference>
<feature type="chain" id="PRO_5012203248" evidence="8">
    <location>
        <begin position="26"/>
        <end position="645"/>
    </location>
</feature>
<evidence type="ECO:0000256" key="4">
    <source>
        <dbReference type="ARBA" id="ARBA00022833"/>
    </source>
</evidence>
<evidence type="ECO:0000313" key="11">
    <source>
        <dbReference type="EMBL" id="PHJ20657.1"/>
    </source>
</evidence>
<evidence type="ECO:0000256" key="7">
    <source>
        <dbReference type="SAM" id="Coils"/>
    </source>
</evidence>
<comment type="similarity">
    <text evidence="6">Belongs to the peptidase M3 family.</text>
</comment>
<dbReference type="InterPro" id="IPR042088">
    <property type="entry name" value="OligoPept_F_C"/>
</dbReference>
<evidence type="ECO:0000313" key="12">
    <source>
        <dbReference type="Proteomes" id="UP000221165"/>
    </source>
</evidence>
<evidence type="ECO:0000256" key="5">
    <source>
        <dbReference type="ARBA" id="ARBA00023049"/>
    </source>
</evidence>
<dbReference type="Gene3D" id="1.10.1370.20">
    <property type="entry name" value="Oligoendopeptidase f, C-terminal domain"/>
    <property type="match status" value="1"/>
</dbReference>
<dbReference type="GO" id="GO:0046872">
    <property type="term" value="F:metal ion binding"/>
    <property type="evidence" value="ECO:0007669"/>
    <property type="project" value="UniProtKB-UniRule"/>
</dbReference>
<evidence type="ECO:0000259" key="9">
    <source>
        <dbReference type="Pfam" id="PF01432"/>
    </source>
</evidence>
<dbReference type="InterPro" id="IPR001567">
    <property type="entry name" value="Pept_M3A_M3B_dom"/>
</dbReference>
<accession>A0A2C6KTI6</accession>
<evidence type="ECO:0000256" key="3">
    <source>
        <dbReference type="ARBA" id="ARBA00022801"/>
    </source>
</evidence>
<dbReference type="CDD" id="cd09610">
    <property type="entry name" value="M3B_PepF"/>
    <property type="match status" value="1"/>
</dbReference>
<evidence type="ECO:0000256" key="8">
    <source>
        <dbReference type="SAM" id="SignalP"/>
    </source>
</evidence>
<keyword evidence="5 6" id="KW-0482">Metalloprotease</keyword>
<protein>
    <submittedName>
        <fullName evidence="11">Peptidase family m3 protein</fullName>
    </submittedName>
</protein>
<keyword evidence="1 6" id="KW-0645">Protease</keyword>
<feature type="domain" description="Oligopeptidase F N-terminal" evidence="10">
    <location>
        <begin position="147"/>
        <end position="193"/>
    </location>
</feature>
<dbReference type="SUPFAM" id="SSF55486">
    <property type="entry name" value="Metalloproteases ('zincins'), catalytic domain"/>
    <property type="match status" value="1"/>
</dbReference>
<evidence type="ECO:0000256" key="2">
    <source>
        <dbReference type="ARBA" id="ARBA00022723"/>
    </source>
</evidence>
<sequence>MVLAGFKAAVVIQLFLCAVLQFCTASGAMENSNEKLSELTKSLPRWKLERHFPYTSAQDTRIDEELQVLEKRAEEFKRNYRGRLNEHLADAVVEFEELSEALDQSSCYLTLVESVKKTDPEVVKRKSAVDAVQSKIAADNLTFFQLELAALDEAVLKKQLEESERLRHYKPYIDKVRKTRPHVLNEDVERALNVRAPWSSSDPVVEYYGQQLSRAKFRLDGDSEEMNLEVLLSNLMSSDPALRRAALKALNSGLESKAITRFASLSLNVVAGSWHIEMMERGYLTLRSRRNLSNDVSDEVVTVLLEAVRTTGVELSKRYYRLKKKILKAVSGLQEFSWADRNAPLGLPTDDRLYSWDEAQQIVKDGYKKFSPRMADMFVTMVKEERIDMPAVDGKDSGAFCHGCTTKTGPFQLNNYTGNRRDIETLAHESGHGCHNMLAYKQGYLQYHPPLTLAETASIFGEMIVFRDLLEKCRSEKERLSMLMSKLDSIINSVTRQCSFDYFEELVHTARAKGVVGDEEFPKLWMQATVAYYGEEGEVFDKYEDMENLWSYVSHFHAVPFYVYAYAFADLLVGSLYNAYKTHPQGFEEKLLGLLAGGSTKDFVTALKPFGLDPSSPEFWTDALTSHLGAMLGEAEAAARKCGYL</sequence>
<dbReference type="InterPro" id="IPR013647">
    <property type="entry name" value="OligopepF_N_dom"/>
</dbReference>
<feature type="coiled-coil region" evidence="7">
    <location>
        <begin position="59"/>
        <end position="86"/>
    </location>
</feature>
<dbReference type="Gene3D" id="1.20.140.70">
    <property type="entry name" value="Oligopeptidase f, N-terminal domain"/>
    <property type="match status" value="1"/>
</dbReference>
<dbReference type="Pfam" id="PF01432">
    <property type="entry name" value="Peptidase_M3"/>
    <property type="match status" value="1"/>
</dbReference>
<organism evidence="11 12">
    <name type="scientific">Cystoisospora suis</name>
    <dbReference type="NCBI Taxonomy" id="483139"/>
    <lineage>
        <taxon>Eukaryota</taxon>
        <taxon>Sar</taxon>
        <taxon>Alveolata</taxon>
        <taxon>Apicomplexa</taxon>
        <taxon>Conoidasida</taxon>
        <taxon>Coccidia</taxon>
        <taxon>Eucoccidiorida</taxon>
        <taxon>Eimeriorina</taxon>
        <taxon>Sarcocystidae</taxon>
        <taxon>Cystoisospora</taxon>
    </lineage>
</organism>
<dbReference type="Proteomes" id="UP000221165">
    <property type="component" value="Unassembled WGS sequence"/>
</dbReference>
<comment type="caution">
    <text evidence="11">The sequence shown here is derived from an EMBL/GenBank/DDBJ whole genome shotgun (WGS) entry which is preliminary data.</text>
</comment>
<name>A0A2C6KTI6_9APIC</name>
<keyword evidence="8" id="KW-0732">Signal</keyword>
<feature type="domain" description="Peptidase M3A/M3B catalytic" evidence="9">
    <location>
        <begin position="237"/>
        <end position="624"/>
    </location>
</feature>
<keyword evidence="3 6" id="KW-0378">Hydrolase</keyword>
<keyword evidence="4 6" id="KW-0862">Zinc</keyword>
<evidence type="ECO:0000259" key="10">
    <source>
        <dbReference type="Pfam" id="PF08439"/>
    </source>
</evidence>
<keyword evidence="7" id="KW-0175">Coiled coil</keyword>
<proteinExistence type="inferred from homology"/>
<dbReference type="VEuPathDB" id="ToxoDB:CSUI_005505"/>
<dbReference type="GO" id="GO:0004222">
    <property type="term" value="F:metalloendopeptidase activity"/>
    <property type="evidence" value="ECO:0007669"/>
    <property type="project" value="InterPro"/>
</dbReference>
<dbReference type="OrthoDB" id="397118at2759"/>
<keyword evidence="2 6" id="KW-0479">Metal-binding</keyword>
<dbReference type="AlphaFoldDB" id="A0A2C6KTI6"/>
<dbReference type="RefSeq" id="XP_067922343.1">
    <property type="nucleotide sequence ID" value="XM_068065681.1"/>
</dbReference>